<proteinExistence type="predicted"/>
<evidence type="ECO:0000313" key="1">
    <source>
        <dbReference type="EMBL" id="KMZ76786.1"/>
    </source>
</evidence>
<gene>
    <name evidence="1" type="ORF">PVIIG_05387</name>
</gene>
<sequence>MKYQFGDKFKNIYSISKGVLDFEKEYFTNKPENIKRLSKVFINLKKYLSNAHVFVSSSYNGDGTCDFMSYLLYDGIRKENNGHCDEETFNDFKDFVDSYNKSTTSSMCYDKLKHLEFKVYEKKEALYKLYDMFYELDKQKNWPYVQNVCRILGSLIFNYNKFNEKFYEKDEELLKKLQKLKPLIEEHTWVSKHNCDARLSSLQTLKSEFLERQKQPKIQDAESTLTLLSNQASTVRLEREDKLITMPSERESQRLDVREEQLELRGHESQITELGVRGVPQTRTGGAQTAVEPNGILAEATTFAEGTNYQLNDHRDSLKYTKPFDEHETYFEQQYRNPTVYPQINPNVEGVFVSMKNTLSSIVQNVEPAPILGVSGGMGALFLLFKYTPVGTFFRGRRGRTYGIPSGFNGPFTGEFAGYQDYLGGNIGYSQMSHLAE</sequence>
<dbReference type="EMBL" id="KQ234616">
    <property type="protein sequence ID" value="KMZ76786.1"/>
    <property type="molecule type" value="Genomic_DNA"/>
</dbReference>
<protein>
    <submittedName>
        <fullName evidence="1">Uncharacterized protein</fullName>
    </submittedName>
</protein>
<name>A0A0J9S212_PLAVI</name>
<dbReference type="Proteomes" id="UP000053562">
    <property type="component" value="Unassembled WGS sequence"/>
</dbReference>
<organism evidence="1 2">
    <name type="scientific">Plasmodium vivax India VII</name>
    <dbReference type="NCBI Taxonomy" id="1077284"/>
    <lineage>
        <taxon>Eukaryota</taxon>
        <taxon>Sar</taxon>
        <taxon>Alveolata</taxon>
        <taxon>Apicomplexa</taxon>
        <taxon>Aconoidasida</taxon>
        <taxon>Haemosporida</taxon>
        <taxon>Plasmodiidae</taxon>
        <taxon>Plasmodium</taxon>
        <taxon>Plasmodium (Plasmodium)</taxon>
    </lineage>
</organism>
<dbReference type="AlphaFoldDB" id="A0A0J9S212"/>
<reference evidence="1 2" key="1">
    <citation type="submission" date="2011-08" db="EMBL/GenBank/DDBJ databases">
        <title>The Genome Sequence of Plasmodium vivax India VII.</title>
        <authorList>
            <consortium name="The Broad Institute Genome Sequencing Platform"/>
            <consortium name="The Broad Institute Genome Sequencing Center for Infectious Disease"/>
            <person name="Neafsey D."/>
            <person name="Carlton J."/>
            <person name="Barnwell J."/>
            <person name="Collins W."/>
            <person name="Escalante A."/>
            <person name="Mullikin J."/>
            <person name="Saul A."/>
            <person name="Guigo R."/>
            <person name="Camara F."/>
            <person name="Young S.K."/>
            <person name="Zeng Q."/>
            <person name="Gargeya S."/>
            <person name="Fitzgerald M."/>
            <person name="Haas B."/>
            <person name="Abouelleil A."/>
            <person name="Alvarado L."/>
            <person name="Arachchi H.M."/>
            <person name="Berlin A."/>
            <person name="Brown A."/>
            <person name="Chapman S.B."/>
            <person name="Chen Z."/>
            <person name="Dunbar C."/>
            <person name="Freedman E."/>
            <person name="Gearin G."/>
            <person name="Gellesch M."/>
            <person name="Goldberg J."/>
            <person name="Griggs A."/>
            <person name="Gujja S."/>
            <person name="Heiman D."/>
            <person name="Howarth C."/>
            <person name="Larson L."/>
            <person name="Lui A."/>
            <person name="MacDonald P.J.P."/>
            <person name="Montmayeur A."/>
            <person name="Murphy C."/>
            <person name="Neiman D."/>
            <person name="Pearson M."/>
            <person name="Priest M."/>
            <person name="Roberts A."/>
            <person name="Saif S."/>
            <person name="Shea T."/>
            <person name="Shenoy N."/>
            <person name="Sisk P."/>
            <person name="Stolte C."/>
            <person name="Sykes S."/>
            <person name="Wortman J."/>
            <person name="Nusbaum C."/>
            <person name="Birren B."/>
        </authorList>
    </citation>
    <scope>NUCLEOTIDE SEQUENCE [LARGE SCALE GENOMIC DNA]</scope>
    <source>
        <strain evidence="1 2">India VII</strain>
    </source>
</reference>
<evidence type="ECO:0000313" key="2">
    <source>
        <dbReference type="Proteomes" id="UP000053562"/>
    </source>
</evidence>
<accession>A0A0J9S212</accession>